<organism evidence="5">
    <name type="scientific">hydrothermal vent metagenome</name>
    <dbReference type="NCBI Taxonomy" id="652676"/>
    <lineage>
        <taxon>unclassified sequences</taxon>
        <taxon>metagenomes</taxon>
        <taxon>ecological metagenomes</taxon>
    </lineage>
</organism>
<dbReference type="InterPro" id="IPR000644">
    <property type="entry name" value="CBS_dom"/>
</dbReference>
<protein>
    <submittedName>
        <fullName evidence="5">Magnesium and cobalt efflux protein CorC</fullName>
    </submittedName>
</protein>
<dbReference type="InterPro" id="IPR044751">
    <property type="entry name" value="Ion_transp-like_CBS"/>
</dbReference>
<dbReference type="InterPro" id="IPR046342">
    <property type="entry name" value="CBS_dom_sf"/>
</dbReference>
<name>A0A3B0TQU6_9ZZZZ</name>
<dbReference type="SUPFAM" id="SSF56176">
    <property type="entry name" value="FAD-binding/transporter-associated domain-like"/>
    <property type="match status" value="1"/>
</dbReference>
<dbReference type="SUPFAM" id="SSF54631">
    <property type="entry name" value="CBS-domain pair"/>
    <property type="match status" value="1"/>
</dbReference>
<keyword evidence="2" id="KW-0129">CBS domain</keyword>
<feature type="domain" description="CBS" evidence="4">
    <location>
        <begin position="86"/>
        <end position="145"/>
    </location>
</feature>
<dbReference type="PANTHER" id="PTHR22777">
    <property type="entry name" value="HEMOLYSIN-RELATED"/>
    <property type="match status" value="1"/>
</dbReference>
<dbReference type="PANTHER" id="PTHR22777:SF27">
    <property type="entry name" value="MAGNESIUM AND COBALT EFFLUX PROTEIN CORC"/>
    <property type="match status" value="1"/>
</dbReference>
<dbReference type="Pfam" id="PF03471">
    <property type="entry name" value="CorC_HlyC"/>
    <property type="match status" value="1"/>
</dbReference>
<dbReference type="GO" id="GO:0050660">
    <property type="term" value="F:flavin adenine dinucleotide binding"/>
    <property type="evidence" value="ECO:0007669"/>
    <property type="project" value="InterPro"/>
</dbReference>
<accession>A0A3B0TQU6</accession>
<dbReference type="Pfam" id="PF00571">
    <property type="entry name" value="CBS"/>
    <property type="match status" value="2"/>
</dbReference>
<feature type="region of interest" description="Disordered" evidence="3">
    <location>
        <begin position="1"/>
        <end position="22"/>
    </location>
</feature>
<dbReference type="InterPro" id="IPR005170">
    <property type="entry name" value="Transptr-assoc_dom"/>
</dbReference>
<evidence type="ECO:0000256" key="3">
    <source>
        <dbReference type="SAM" id="MobiDB-lite"/>
    </source>
</evidence>
<dbReference type="InterPro" id="IPR036318">
    <property type="entry name" value="FAD-bd_PCMH-like_sf"/>
</dbReference>
<dbReference type="Gene3D" id="3.10.580.10">
    <property type="entry name" value="CBS-domain"/>
    <property type="match status" value="1"/>
</dbReference>
<evidence type="ECO:0000256" key="1">
    <source>
        <dbReference type="ARBA" id="ARBA00022737"/>
    </source>
</evidence>
<dbReference type="GO" id="GO:0005886">
    <property type="term" value="C:plasma membrane"/>
    <property type="evidence" value="ECO:0007669"/>
    <property type="project" value="TreeGrafter"/>
</dbReference>
<sequence length="353" mass="38923">MNNSYLSRAKNGHGTNVSSAPAELENKSGLWTRIKNLLPQNNPTLREDLYLALQQSDIGKSTFSAGERVMLANVLKLADMQVKDVAVPRADIDAADQDETLGQVVEKFRSSGHSRLPVFAENLDDIVGMVHIKDALQHLTAPVEKPNGSPIKMLNASLKLKLGDCKDMIRKLLFVPPSMPVSDLLQSMQATRLHMAIVVDEYGGTDGLVTIEDLLEAVVGDIEDEHDDEDVALVFKEGENVYCADARADLEELREIIGPEFDPGELAQEADTLGGLVFSLIDRVPARGEVITQLKGFEFEILEADPRRVRRVRIVKRPRGLKVRLRHRGAPAPSATTELDNKSQQQPEPDIGK</sequence>
<feature type="domain" description="CBS" evidence="4">
    <location>
        <begin position="168"/>
        <end position="229"/>
    </location>
</feature>
<dbReference type="PROSITE" id="PS51371">
    <property type="entry name" value="CBS"/>
    <property type="match status" value="2"/>
</dbReference>
<reference evidence="5" key="1">
    <citation type="submission" date="2018-06" db="EMBL/GenBank/DDBJ databases">
        <authorList>
            <person name="Zhirakovskaya E."/>
        </authorList>
    </citation>
    <scope>NUCLEOTIDE SEQUENCE</scope>
</reference>
<dbReference type="InterPro" id="IPR016169">
    <property type="entry name" value="FAD-bd_PCMH_sub2"/>
</dbReference>
<dbReference type="AlphaFoldDB" id="A0A3B0TQU6"/>
<evidence type="ECO:0000313" key="5">
    <source>
        <dbReference type="EMBL" id="VAW21011.1"/>
    </source>
</evidence>
<dbReference type="SMART" id="SM01091">
    <property type="entry name" value="CorC_HlyC"/>
    <property type="match status" value="1"/>
</dbReference>
<dbReference type="CDD" id="cd04590">
    <property type="entry name" value="CBS_pair_CorC_HlyC_assoc"/>
    <property type="match status" value="1"/>
</dbReference>
<dbReference type="SMART" id="SM00116">
    <property type="entry name" value="CBS"/>
    <property type="match status" value="2"/>
</dbReference>
<gene>
    <name evidence="5" type="ORF">MNBD_ALPHA12-1971</name>
</gene>
<dbReference type="EMBL" id="UOEO01000153">
    <property type="protein sequence ID" value="VAW21011.1"/>
    <property type="molecule type" value="Genomic_DNA"/>
</dbReference>
<keyword evidence="1" id="KW-0677">Repeat</keyword>
<feature type="region of interest" description="Disordered" evidence="3">
    <location>
        <begin position="325"/>
        <end position="353"/>
    </location>
</feature>
<proteinExistence type="predicted"/>
<evidence type="ECO:0000256" key="2">
    <source>
        <dbReference type="ARBA" id="ARBA00023122"/>
    </source>
</evidence>
<evidence type="ECO:0000259" key="4">
    <source>
        <dbReference type="PROSITE" id="PS51371"/>
    </source>
</evidence>
<feature type="compositionally biased region" description="Polar residues" evidence="3">
    <location>
        <begin position="334"/>
        <end position="347"/>
    </location>
</feature>
<dbReference type="Gene3D" id="3.30.465.10">
    <property type="match status" value="1"/>
</dbReference>
<dbReference type="FunFam" id="3.10.580.10:FF:000002">
    <property type="entry name" value="Magnesium/cobalt efflux protein CorC"/>
    <property type="match status" value="1"/>
</dbReference>